<keyword evidence="1" id="KW-0472">Membrane</keyword>
<dbReference type="AlphaFoldDB" id="A0A7C3KG46"/>
<dbReference type="SUPFAM" id="SSF46565">
    <property type="entry name" value="Chaperone J-domain"/>
    <property type="match status" value="1"/>
</dbReference>
<accession>A0A7C3KG46</accession>
<dbReference type="SMART" id="SM00271">
    <property type="entry name" value="DnaJ"/>
    <property type="match status" value="1"/>
</dbReference>
<protein>
    <submittedName>
        <fullName evidence="3">J domain-containing protein</fullName>
    </submittedName>
</protein>
<dbReference type="InterPro" id="IPR052763">
    <property type="entry name" value="DnaJ_C4"/>
</dbReference>
<dbReference type="PANTHER" id="PTHR44825:SF1">
    <property type="entry name" value="DNAJ HOMOLOG SUBFAMILY C MEMBER 4"/>
    <property type="match status" value="1"/>
</dbReference>
<dbReference type="PRINTS" id="PR00625">
    <property type="entry name" value="JDOMAIN"/>
</dbReference>
<gene>
    <name evidence="3" type="ORF">ENR64_15590</name>
</gene>
<dbReference type="PANTHER" id="PTHR44825">
    <property type="match status" value="1"/>
</dbReference>
<dbReference type="Pfam" id="PF00226">
    <property type="entry name" value="DnaJ"/>
    <property type="match status" value="1"/>
</dbReference>
<keyword evidence="1" id="KW-0812">Transmembrane</keyword>
<evidence type="ECO:0000256" key="1">
    <source>
        <dbReference type="SAM" id="Phobius"/>
    </source>
</evidence>
<feature type="domain" description="J" evidence="2">
    <location>
        <begin position="23"/>
        <end position="89"/>
    </location>
</feature>
<keyword evidence="1" id="KW-1133">Transmembrane helix</keyword>
<dbReference type="Gene3D" id="1.10.287.110">
    <property type="entry name" value="DnaJ domain"/>
    <property type="match status" value="1"/>
</dbReference>
<evidence type="ECO:0000259" key="2">
    <source>
        <dbReference type="PROSITE" id="PS50076"/>
    </source>
</evidence>
<dbReference type="CDD" id="cd06257">
    <property type="entry name" value="DnaJ"/>
    <property type="match status" value="1"/>
</dbReference>
<evidence type="ECO:0000313" key="3">
    <source>
        <dbReference type="EMBL" id="HFM99148.1"/>
    </source>
</evidence>
<dbReference type="InterPro" id="IPR036869">
    <property type="entry name" value="J_dom_sf"/>
</dbReference>
<comment type="caution">
    <text evidence="3">The sequence shown here is derived from an EMBL/GenBank/DDBJ whole genome shotgun (WGS) entry which is preliminary data.</text>
</comment>
<organism evidence="3">
    <name type="scientific">Oscillatoriales cyanobacterium SpSt-418</name>
    <dbReference type="NCBI Taxonomy" id="2282169"/>
    <lineage>
        <taxon>Bacteria</taxon>
        <taxon>Bacillati</taxon>
        <taxon>Cyanobacteriota</taxon>
        <taxon>Cyanophyceae</taxon>
        <taxon>Oscillatoriophycideae</taxon>
        <taxon>Oscillatoriales</taxon>
    </lineage>
</organism>
<feature type="transmembrane region" description="Helical" evidence="1">
    <location>
        <begin position="130"/>
        <end position="152"/>
    </location>
</feature>
<name>A0A7C3KG46_9CYAN</name>
<dbReference type="PROSITE" id="PS00636">
    <property type="entry name" value="DNAJ_1"/>
    <property type="match status" value="1"/>
</dbReference>
<proteinExistence type="predicted"/>
<reference evidence="3" key="1">
    <citation type="journal article" date="2020" name="mSystems">
        <title>Genome- and Community-Level Interaction Insights into Carbon Utilization and Element Cycling Functions of Hydrothermarchaeota in Hydrothermal Sediment.</title>
        <authorList>
            <person name="Zhou Z."/>
            <person name="Liu Y."/>
            <person name="Xu W."/>
            <person name="Pan J."/>
            <person name="Luo Z.H."/>
            <person name="Li M."/>
        </authorList>
    </citation>
    <scope>NUCLEOTIDE SEQUENCE [LARGE SCALE GENOMIC DNA]</scope>
    <source>
        <strain evidence="3">SpSt-418</strain>
    </source>
</reference>
<dbReference type="InterPro" id="IPR018253">
    <property type="entry name" value="DnaJ_domain_CS"/>
</dbReference>
<dbReference type="EMBL" id="DSRU01000227">
    <property type="protein sequence ID" value="HFM99148.1"/>
    <property type="molecule type" value="Genomic_DNA"/>
</dbReference>
<sequence>MTQNQSDSGDPSSQARINRFATTYYGLLGLHPSASVRDIRQTYRELSKLYHPDTTTLPSDVATAKFQQLNEAYATLSNPERRLIYDQKIGYSRVAVVQSLPSLANEPRSRYQSSSAYLDPTDRPLSAGELFALFILGVTFLACLVLAITIGFTRGEQVLQAVVSNRQVSPAPLVEQTWEHIAPPEMEISGVPKVELQTAPEILRDRG</sequence>
<dbReference type="InterPro" id="IPR001623">
    <property type="entry name" value="DnaJ_domain"/>
</dbReference>
<dbReference type="PROSITE" id="PS50076">
    <property type="entry name" value="DNAJ_2"/>
    <property type="match status" value="1"/>
</dbReference>